<protein>
    <submittedName>
        <fullName evidence="1">Uncharacterized protein</fullName>
    </submittedName>
</protein>
<dbReference type="AlphaFoldDB" id="A0A0A0KDP0"/>
<reference evidence="1 2" key="1">
    <citation type="journal article" date="2009" name="Nat. Genet.">
        <title>The genome of the cucumber, Cucumis sativus L.</title>
        <authorList>
            <person name="Huang S."/>
            <person name="Li R."/>
            <person name="Zhang Z."/>
            <person name="Li L."/>
            <person name="Gu X."/>
            <person name="Fan W."/>
            <person name="Lucas W.J."/>
            <person name="Wang X."/>
            <person name="Xie B."/>
            <person name="Ni P."/>
            <person name="Ren Y."/>
            <person name="Zhu H."/>
            <person name="Li J."/>
            <person name="Lin K."/>
            <person name="Jin W."/>
            <person name="Fei Z."/>
            <person name="Li G."/>
            <person name="Staub J."/>
            <person name="Kilian A."/>
            <person name="van der Vossen E.A."/>
            <person name="Wu Y."/>
            <person name="Guo J."/>
            <person name="He J."/>
            <person name="Jia Z."/>
            <person name="Ren Y."/>
            <person name="Tian G."/>
            <person name="Lu Y."/>
            <person name="Ruan J."/>
            <person name="Qian W."/>
            <person name="Wang M."/>
            <person name="Huang Q."/>
            <person name="Li B."/>
            <person name="Xuan Z."/>
            <person name="Cao J."/>
            <person name="Asan"/>
            <person name="Wu Z."/>
            <person name="Zhang J."/>
            <person name="Cai Q."/>
            <person name="Bai Y."/>
            <person name="Zhao B."/>
            <person name="Han Y."/>
            <person name="Li Y."/>
            <person name="Li X."/>
            <person name="Wang S."/>
            <person name="Shi Q."/>
            <person name="Liu S."/>
            <person name="Cho W.K."/>
            <person name="Kim J.Y."/>
            <person name="Xu Y."/>
            <person name="Heller-Uszynska K."/>
            <person name="Miao H."/>
            <person name="Cheng Z."/>
            <person name="Zhang S."/>
            <person name="Wu J."/>
            <person name="Yang Y."/>
            <person name="Kang H."/>
            <person name="Li M."/>
            <person name="Liang H."/>
            <person name="Ren X."/>
            <person name="Shi Z."/>
            <person name="Wen M."/>
            <person name="Jian M."/>
            <person name="Yang H."/>
            <person name="Zhang G."/>
            <person name="Yang Z."/>
            <person name="Chen R."/>
            <person name="Liu S."/>
            <person name="Li J."/>
            <person name="Ma L."/>
            <person name="Liu H."/>
            <person name="Zhou Y."/>
            <person name="Zhao J."/>
            <person name="Fang X."/>
            <person name="Li G."/>
            <person name="Fang L."/>
            <person name="Li Y."/>
            <person name="Liu D."/>
            <person name="Zheng H."/>
            <person name="Zhang Y."/>
            <person name="Qin N."/>
            <person name="Li Z."/>
            <person name="Yang G."/>
            <person name="Yang S."/>
            <person name="Bolund L."/>
            <person name="Kristiansen K."/>
            <person name="Zheng H."/>
            <person name="Li S."/>
            <person name="Zhang X."/>
            <person name="Yang H."/>
            <person name="Wang J."/>
            <person name="Sun R."/>
            <person name="Zhang B."/>
            <person name="Jiang S."/>
            <person name="Wang J."/>
            <person name="Du Y."/>
            <person name="Li S."/>
        </authorList>
    </citation>
    <scope>NUCLEOTIDE SEQUENCE [LARGE SCALE GENOMIC DNA]</scope>
    <source>
        <strain evidence="2">cv. 9930</strain>
    </source>
</reference>
<accession>A0A0A0KDP0</accession>
<sequence length="60" mass="6563">MKRGRSGATLSSSSLAKAELHYRLPLEAAPLSSFWRGGVAALMKVFKLEYKGGVKLRLRA</sequence>
<reference evidence="1 2" key="3">
    <citation type="journal article" date="2010" name="BMC Genomics">
        <title>Transcriptome sequencing and comparative analysis of cucumber flowers with different sex types.</title>
        <authorList>
            <person name="Guo S."/>
            <person name="Zheng Y."/>
            <person name="Joung J.G."/>
            <person name="Liu S."/>
            <person name="Zhang Z."/>
            <person name="Crasta O.R."/>
            <person name="Sobral B.W."/>
            <person name="Xu Y."/>
            <person name="Huang S."/>
            <person name="Fei Z."/>
        </authorList>
    </citation>
    <scope>NUCLEOTIDE SEQUENCE [LARGE SCALE GENOMIC DNA]</scope>
    <source>
        <strain evidence="2">cv. 9930</strain>
    </source>
</reference>
<proteinExistence type="predicted"/>
<dbReference type="Proteomes" id="UP000029981">
    <property type="component" value="Chromosome 6"/>
</dbReference>
<dbReference type="Gramene" id="KGN46482">
    <property type="protein sequence ID" value="KGN46482"/>
    <property type="gene ID" value="Csa_6G101460"/>
</dbReference>
<organism evidence="1 2">
    <name type="scientific">Cucumis sativus</name>
    <name type="common">Cucumber</name>
    <dbReference type="NCBI Taxonomy" id="3659"/>
    <lineage>
        <taxon>Eukaryota</taxon>
        <taxon>Viridiplantae</taxon>
        <taxon>Streptophyta</taxon>
        <taxon>Embryophyta</taxon>
        <taxon>Tracheophyta</taxon>
        <taxon>Spermatophyta</taxon>
        <taxon>Magnoliopsida</taxon>
        <taxon>eudicotyledons</taxon>
        <taxon>Gunneridae</taxon>
        <taxon>Pentapetalae</taxon>
        <taxon>rosids</taxon>
        <taxon>fabids</taxon>
        <taxon>Cucurbitales</taxon>
        <taxon>Cucurbitaceae</taxon>
        <taxon>Benincaseae</taxon>
        <taxon>Cucumis</taxon>
    </lineage>
</organism>
<dbReference type="EMBL" id="CM002927">
    <property type="protein sequence ID" value="KGN46482.1"/>
    <property type="molecule type" value="Genomic_DNA"/>
</dbReference>
<reference evidence="1 2" key="4">
    <citation type="journal article" date="2011" name="BMC Genomics">
        <title>RNA-Seq improves annotation of protein-coding genes in the cucumber genome.</title>
        <authorList>
            <person name="Li Z."/>
            <person name="Zhang Z."/>
            <person name="Yan P."/>
            <person name="Huang S."/>
            <person name="Fei Z."/>
            <person name="Lin K."/>
        </authorList>
    </citation>
    <scope>NUCLEOTIDE SEQUENCE [LARGE SCALE GENOMIC DNA]</scope>
    <source>
        <strain evidence="2">cv. 9930</strain>
    </source>
</reference>
<gene>
    <name evidence="1" type="ORF">Csa_6G101460</name>
</gene>
<evidence type="ECO:0000313" key="1">
    <source>
        <dbReference type="EMBL" id="KGN46482.1"/>
    </source>
</evidence>
<keyword evidence="2" id="KW-1185">Reference proteome</keyword>
<evidence type="ECO:0000313" key="2">
    <source>
        <dbReference type="Proteomes" id="UP000029981"/>
    </source>
</evidence>
<name>A0A0A0KDP0_CUCSA</name>
<reference evidence="1 2" key="2">
    <citation type="journal article" date="2009" name="PLoS ONE">
        <title>An integrated genetic and cytogenetic map of the cucumber genome.</title>
        <authorList>
            <person name="Ren Y."/>
            <person name="Zhang Z."/>
            <person name="Liu J."/>
            <person name="Staub J.E."/>
            <person name="Han Y."/>
            <person name="Cheng Z."/>
            <person name="Li X."/>
            <person name="Lu J."/>
            <person name="Miao H."/>
            <person name="Kang H."/>
            <person name="Xie B."/>
            <person name="Gu X."/>
            <person name="Wang X."/>
            <person name="Du Y."/>
            <person name="Jin W."/>
            <person name="Huang S."/>
        </authorList>
    </citation>
    <scope>NUCLEOTIDE SEQUENCE [LARGE SCALE GENOMIC DNA]</scope>
    <source>
        <strain evidence="2">cv. 9930</strain>
    </source>
</reference>